<keyword evidence="1" id="KW-0732">Signal</keyword>
<dbReference type="KEGG" id="tam:Theam_0086"/>
<evidence type="ECO:0000256" key="1">
    <source>
        <dbReference type="SAM" id="SignalP"/>
    </source>
</evidence>
<protein>
    <submittedName>
        <fullName evidence="2">Lipoprotein</fullName>
    </submittedName>
</protein>
<organism evidence="2 3">
    <name type="scientific">Thermovibrio ammonificans (strain DSM 15698 / JCM 12110 / HB-1)</name>
    <dbReference type="NCBI Taxonomy" id="648996"/>
    <lineage>
        <taxon>Bacteria</taxon>
        <taxon>Pseudomonadati</taxon>
        <taxon>Aquificota</taxon>
        <taxon>Aquificia</taxon>
        <taxon>Desulfurobacteriales</taxon>
        <taxon>Desulfurobacteriaceae</taxon>
        <taxon>Thermovibrio</taxon>
    </lineage>
</organism>
<reference evidence="2" key="1">
    <citation type="submission" date="2011-01" db="EMBL/GenBank/DDBJ databases">
        <title>Complete sequence of chromosome of Thermovibrio ammonificans HB-1.</title>
        <authorList>
            <consortium name="US DOE Joint Genome Institute"/>
            <person name="Lucas S."/>
            <person name="Copeland A."/>
            <person name="Lapidus A."/>
            <person name="Cheng J.-F."/>
            <person name="Goodwin L."/>
            <person name="Pitluck S."/>
            <person name="Davenport K."/>
            <person name="Detter J.C."/>
            <person name="Han C."/>
            <person name="Tapia R."/>
            <person name="Land M."/>
            <person name="Hauser L."/>
            <person name="Kyrpides N."/>
            <person name="Ivanova N."/>
            <person name="Ovchinnikova G."/>
            <person name="Vetriani C."/>
            <person name="Woyke T."/>
        </authorList>
    </citation>
    <scope>NUCLEOTIDE SEQUENCE [LARGE SCALE GENOMIC DNA]</scope>
    <source>
        <strain evidence="2">HB-1</strain>
    </source>
</reference>
<dbReference type="RefSeq" id="WP_013536846.1">
    <property type="nucleotide sequence ID" value="NC_014926.1"/>
</dbReference>
<dbReference type="EMBL" id="CP002444">
    <property type="protein sequence ID" value="ADU96060.1"/>
    <property type="molecule type" value="Genomic_DNA"/>
</dbReference>
<dbReference type="Proteomes" id="UP000006362">
    <property type="component" value="Chromosome"/>
</dbReference>
<feature type="chain" id="PRO_5003227342" evidence="1">
    <location>
        <begin position="27"/>
        <end position="182"/>
    </location>
</feature>
<evidence type="ECO:0000313" key="2">
    <source>
        <dbReference type="EMBL" id="ADU96060.1"/>
    </source>
</evidence>
<accession>E8T355</accession>
<name>E8T355_THEA1</name>
<keyword evidence="2" id="KW-0449">Lipoprotein</keyword>
<proteinExistence type="predicted"/>
<dbReference type="AlphaFoldDB" id="E8T355"/>
<sequence length="182" mass="20340">MKKRISVLITAAACLIGINLTSCATAQREVTVHLHSSFNPKEVAWFKKKGNNTLTGQAFLRTMGGQVITCAGQDVYLIPVSKYSSERIKAIYGNTTKAFVDILSYRNKNIKFIPDSKEYFKFIKKTICDANGRFKFTNLPGGEYFLFTQVVWTVPVLGPQGGVLMQKVRLSGGEKREVILTY</sequence>
<dbReference type="eggNOG" id="ENOG50333MM">
    <property type="taxonomic scope" value="Bacteria"/>
</dbReference>
<keyword evidence="3" id="KW-1185">Reference proteome</keyword>
<dbReference type="HOGENOM" id="CLU_101782_0_0_0"/>
<evidence type="ECO:0000313" key="3">
    <source>
        <dbReference type="Proteomes" id="UP000006362"/>
    </source>
</evidence>
<dbReference type="OrthoDB" id="6058208at2"/>
<dbReference type="STRING" id="648996.Theam_0086"/>
<dbReference type="SUPFAM" id="SSF117074">
    <property type="entry name" value="Hypothetical protein PA1324"/>
    <property type="match status" value="1"/>
</dbReference>
<feature type="signal peptide" evidence="1">
    <location>
        <begin position="1"/>
        <end position="26"/>
    </location>
</feature>
<gene>
    <name evidence="2" type="ordered locus">Theam_0086</name>
</gene>